<evidence type="ECO:0000313" key="1">
    <source>
        <dbReference type="EMBL" id="QVL21043.1"/>
    </source>
</evidence>
<evidence type="ECO:0000313" key="2">
    <source>
        <dbReference type="Proteomes" id="UP000678154"/>
    </source>
</evidence>
<dbReference type="GeneID" id="87480749"/>
<dbReference type="EMBL" id="CP074676">
    <property type="protein sequence ID" value="QVL21043.1"/>
    <property type="molecule type" value="Genomic_DNA"/>
</dbReference>
<keyword evidence="2" id="KW-1185">Reference proteome</keyword>
<sequence length="63" mass="6847">MAQYKTVGELVAALSRLPQDARVVVQGGLGLKDISLFGAGQVQIEFKEQIIDSSPSWVVFVKQ</sequence>
<reference evidence="1 2" key="1">
    <citation type="journal article" date="2016" name="J. Hazard. Mater.">
        <title>A newly isolated Pseudomonas putida S-1 strain for batch-mode-propanethiol degradation and continuous treatment of propanethiol-containing waste gas.</title>
        <authorList>
            <person name="Chen D.Z."/>
            <person name="Sun Y.M."/>
            <person name="Han L.M."/>
            <person name="Chen J."/>
            <person name="Ye J.X."/>
            <person name="Chen J.M."/>
        </authorList>
    </citation>
    <scope>NUCLEOTIDE SEQUENCE [LARGE SCALE GENOMIC DNA]</scope>
    <source>
        <strain evidence="1 2">S-1</strain>
    </source>
</reference>
<accession>A0ABX8DXH3</accession>
<organism evidence="1 2">
    <name type="scientific">Pseudomonas qingdaonensis</name>
    <dbReference type="NCBI Taxonomy" id="2056231"/>
    <lineage>
        <taxon>Bacteria</taxon>
        <taxon>Pseudomonadati</taxon>
        <taxon>Pseudomonadota</taxon>
        <taxon>Gammaproteobacteria</taxon>
        <taxon>Pseudomonadales</taxon>
        <taxon>Pseudomonadaceae</taxon>
        <taxon>Pseudomonas</taxon>
    </lineage>
</organism>
<name>A0ABX8DXH3_9PSED</name>
<dbReference type="Proteomes" id="UP000678154">
    <property type="component" value="Chromosome"/>
</dbReference>
<protein>
    <submittedName>
        <fullName evidence="1">Uncharacterized protein</fullName>
    </submittedName>
</protein>
<dbReference type="RefSeq" id="WP_043861717.1">
    <property type="nucleotide sequence ID" value="NZ_BQHH01000012.1"/>
</dbReference>
<proteinExistence type="predicted"/>
<gene>
    <name evidence="1" type="ORF">KH389_10865</name>
</gene>